<dbReference type="AlphaFoldDB" id="A0A917DE88"/>
<gene>
    <name evidence="1" type="ORF">GCM10011343_21170</name>
</gene>
<reference evidence="1" key="2">
    <citation type="submission" date="2020-09" db="EMBL/GenBank/DDBJ databases">
        <authorList>
            <person name="Sun Q."/>
            <person name="Zhou Y."/>
        </authorList>
    </citation>
    <scope>NUCLEOTIDE SEQUENCE</scope>
    <source>
        <strain evidence="1">CGMCC 1.12506</strain>
    </source>
</reference>
<comment type="caution">
    <text evidence="1">The sequence shown here is derived from an EMBL/GenBank/DDBJ whole genome shotgun (WGS) entry which is preliminary data.</text>
</comment>
<reference evidence="1" key="1">
    <citation type="journal article" date="2014" name="Int. J. Syst. Evol. Microbiol.">
        <title>Complete genome sequence of Corynebacterium casei LMG S-19264T (=DSM 44701T), isolated from a smear-ripened cheese.</title>
        <authorList>
            <consortium name="US DOE Joint Genome Institute (JGI-PGF)"/>
            <person name="Walter F."/>
            <person name="Albersmeier A."/>
            <person name="Kalinowski J."/>
            <person name="Ruckert C."/>
        </authorList>
    </citation>
    <scope>NUCLEOTIDE SEQUENCE</scope>
    <source>
        <strain evidence="1">CGMCC 1.12506</strain>
    </source>
</reference>
<accession>A0A917DE88</accession>
<organism evidence="1 2">
    <name type="scientific">Flavobacterium orientale</name>
    <dbReference type="NCBI Taxonomy" id="1756020"/>
    <lineage>
        <taxon>Bacteria</taxon>
        <taxon>Pseudomonadati</taxon>
        <taxon>Bacteroidota</taxon>
        <taxon>Flavobacteriia</taxon>
        <taxon>Flavobacteriales</taxon>
        <taxon>Flavobacteriaceae</taxon>
        <taxon>Flavobacterium</taxon>
    </lineage>
</organism>
<name>A0A917DE88_9FLAO</name>
<dbReference type="RefSeq" id="WP_188362548.1">
    <property type="nucleotide sequence ID" value="NZ_BMFG01000008.1"/>
</dbReference>
<evidence type="ECO:0000313" key="1">
    <source>
        <dbReference type="EMBL" id="GGD30779.1"/>
    </source>
</evidence>
<dbReference type="Proteomes" id="UP000625735">
    <property type="component" value="Unassembled WGS sequence"/>
</dbReference>
<keyword evidence="2" id="KW-1185">Reference proteome</keyword>
<protein>
    <submittedName>
        <fullName evidence="1">Uncharacterized protein</fullName>
    </submittedName>
</protein>
<evidence type="ECO:0000313" key="2">
    <source>
        <dbReference type="Proteomes" id="UP000625735"/>
    </source>
</evidence>
<sequence>MKFLPVLLLVFCSFANTEPKHIIKGCNDFKSGTFEIVDAKLDRRYVIERRGNWQSEETFTIAGERIRGKMYFKIQWINDCEYNLFCDTSKSTFDEEDLKINANGGVNIKILTMNKNCATFRCKVMDFSMEGEVCKIQ</sequence>
<proteinExistence type="predicted"/>
<dbReference type="EMBL" id="BMFG01000008">
    <property type="protein sequence ID" value="GGD30779.1"/>
    <property type="molecule type" value="Genomic_DNA"/>
</dbReference>